<dbReference type="EMBL" id="AMQN01004164">
    <property type="status" value="NOT_ANNOTATED_CDS"/>
    <property type="molecule type" value="Genomic_DNA"/>
</dbReference>
<keyword evidence="3" id="KW-1185">Reference proteome</keyword>
<accession>R7VEI0</accession>
<organism evidence="1">
    <name type="scientific">Capitella teleta</name>
    <name type="common">Polychaete worm</name>
    <dbReference type="NCBI Taxonomy" id="283909"/>
    <lineage>
        <taxon>Eukaryota</taxon>
        <taxon>Metazoa</taxon>
        <taxon>Spiralia</taxon>
        <taxon>Lophotrochozoa</taxon>
        <taxon>Annelida</taxon>
        <taxon>Polychaeta</taxon>
        <taxon>Sedentaria</taxon>
        <taxon>Scolecida</taxon>
        <taxon>Capitellidae</taxon>
        <taxon>Capitella</taxon>
    </lineage>
</organism>
<dbReference type="OrthoDB" id="10056300at2759"/>
<dbReference type="AlphaFoldDB" id="R7VEI0"/>
<dbReference type="HOGENOM" id="CLU_000384_35_3_1"/>
<feature type="non-terminal residue" evidence="1">
    <location>
        <position position="1"/>
    </location>
</feature>
<dbReference type="Proteomes" id="UP000014760">
    <property type="component" value="Unassembled WGS sequence"/>
</dbReference>
<dbReference type="EnsemblMetazoa" id="CapteT30140">
    <property type="protein sequence ID" value="CapteP30140"/>
    <property type="gene ID" value="CapteG30140"/>
</dbReference>
<evidence type="ECO:0000313" key="1">
    <source>
        <dbReference type="EMBL" id="ELU16997.1"/>
    </source>
</evidence>
<name>R7VEI0_CAPTE</name>
<proteinExistence type="predicted"/>
<dbReference type="Gene3D" id="3.10.10.10">
    <property type="entry name" value="HIV Type 1 Reverse Transcriptase, subunit A, domain 1"/>
    <property type="match status" value="1"/>
</dbReference>
<reference evidence="3" key="1">
    <citation type="submission" date="2012-12" db="EMBL/GenBank/DDBJ databases">
        <authorList>
            <person name="Hellsten U."/>
            <person name="Grimwood J."/>
            <person name="Chapman J.A."/>
            <person name="Shapiro H."/>
            <person name="Aerts A."/>
            <person name="Otillar R.P."/>
            <person name="Terry A.Y."/>
            <person name="Boore J.L."/>
            <person name="Simakov O."/>
            <person name="Marletaz F."/>
            <person name="Cho S.-J."/>
            <person name="Edsinger-Gonzales E."/>
            <person name="Havlak P."/>
            <person name="Kuo D.-H."/>
            <person name="Larsson T."/>
            <person name="Lv J."/>
            <person name="Arendt D."/>
            <person name="Savage R."/>
            <person name="Osoegawa K."/>
            <person name="de Jong P."/>
            <person name="Lindberg D.R."/>
            <person name="Seaver E.C."/>
            <person name="Weisblat D.A."/>
            <person name="Putnam N.H."/>
            <person name="Grigoriev I.V."/>
            <person name="Rokhsar D.S."/>
        </authorList>
    </citation>
    <scope>NUCLEOTIDE SEQUENCE</scope>
    <source>
        <strain evidence="3">I ESC-2004</strain>
    </source>
</reference>
<protein>
    <recommendedName>
        <fullName evidence="4">Reverse transcriptase domain-containing protein</fullName>
    </recommendedName>
</protein>
<dbReference type="InterPro" id="IPR043502">
    <property type="entry name" value="DNA/RNA_pol_sf"/>
</dbReference>
<gene>
    <name evidence="1" type="ORF">CAPTEDRAFT_30140</name>
</gene>
<reference evidence="1 3" key="2">
    <citation type="journal article" date="2013" name="Nature">
        <title>Insights into bilaterian evolution from three spiralian genomes.</title>
        <authorList>
            <person name="Simakov O."/>
            <person name="Marletaz F."/>
            <person name="Cho S.J."/>
            <person name="Edsinger-Gonzales E."/>
            <person name="Havlak P."/>
            <person name="Hellsten U."/>
            <person name="Kuo D.H."/>
            <person name="Larsson T."/>
            <person name="Lv J."/>
            <person name="Arendt D."/>
            <person name="Savage R."/>
            <person name="Osoegawa K."/>
            <person name="de Jong P."/>
            <person name="Grimwood J."/>
            <person name="Chapman J.A."/>
            <person name="Shapiro H."/>
            <person name="Aerts A."/>
            <person name="Otillar R.P."/>
            <person name="Terry A.Y."/>
            <person name="Boore J.L."/>
            <person name="Grigoriev I.V."/>
            <person name="Lindberg D.R."/>
            <person name="Seaver E.C."/>
            <person name="Weisblat D.A."/>
            <person name="Putnam N.H."/>
            <person name="Rokhsar D.S."/>
        </authorList>
    </citation>
    <scope>NUCLEOTIDE SEQUENCE</scope>
    <source>
        <strain evidence="1 3">I ESC-2004</strain>
    </source>
</reference>
<evidence type="ECO:0000313" key="3">
    <source>
        <dbReference type="Proteomes" id="UP000014760"/>
    </source>
</evidence>
<dbReference type="STRING" id="283909.R7VEI0"/>
<evidence type="ECO:0000313" key="2">
    <source>
        <dbReference type="EnsemblMetazoa" id="CapteP30140"/>
    </source>
</evidence>
<sequence length="57" mass="6526">DELQRMERAGVIRKITNATEWCVPMVPVVKPNNSVRICVDLKCLNASVLRERYVIPT</sequence>
<dbReference type="OMA" id="GPTLWIL"/>
<evidence type="ECO:0008006" key="4">
    <source>
        <dbReference type="Google" id="ProtNLM"/>
    </source>
</evidence>
<reference evidence="2" key="3">
    <citation type="submission" date="2015-06" db="UniProtKB">
        <authorList>
            <consortium name="EnsemblMetazoa"/>
        </authorList>
    </citation>
    <scope>IDENTIFICATION</scope>
</reference>
<dbReference type="EMBL" id="KB292771">
    <property type="protein sequence ID" value="ELU16997.1"/>
    <property type="molecule type" value="Genomic_DNA"/>
</dbReference>
<feature type="non-terminal residue" evidence="1">
    <location>
        <position position="57"/>
    </location>
</feature>
<dbReference type="SUPFAM" id="SSF56672">
    <property type="entry name" value="DNA/RNA polymerases"/>
    <property type="match status" value="1"/>
</dbReference>